<feature type="region of interest" description="Disordered" evidence="1">
    <location>
        <begin position="743"/>
        <end position="786"/>
    </location>
</feature>
<feature type="compositionally biased region" description="Basic and acidic residues" evidence="1">
    <location>
        <begin position="1041"/>
        <end position="1054"/>
    </location>
</feature>
<feature type="compositionally biased region" description="Basic and acidic residues" evidence="1">
    <location>
        <begin position="475"/>
        <end position="489"/>
    </location>
</feature>
<evidence type="ECO:0000313" key="2">
    <source>
        <dbReference type="EnsemblPlants" id="AUR62002154-RA:cds"/>
    </source>
</evidence>
<feature type="region of interest" description="Disordered" evidence="1">
    <location>
        <begin position="516"/>
        <end position="542"/>
    </location>
</feature>
<dbReference type="Gramene" id="AUR62002154-RA">
    <property type="protein sequence ID" value="AUR62002154-RA:cds"/>
    <property type="gene ID" value="AUR62002154"/>
</dbReference>
<accession>A0A803KSZ6</accession>
<feature type="compositionally biased region" description="Polar residues" evidence="1">
    <location>
        <begin position="831"/>
        <end position="843"/>
    </location>
</feature>
<reference evidence="2" key="2">
    <citation type="submission" date="2021-03" db="UniProtKB">
        <authorList>
            <consortium name="EnsemblPlants"/>
        </authorList>
    </citation>
    <scope>IDENTIFICATION</scope>
</reference>
<dbReference type="PANTHER" id="PTHR31008">
    <property type="entry name" value="COP1-INTERACTING PROTEIN-RELATED"/>
    <property type="match status" value="1"/>
</dbReference>
<dbReference type="GeneID" id="110717670"/>
<feature type="compositionally biased region" description="Basic and acidic residues" evidence="1">
    <location>
        <begin position="1000"/>
        <end position="1013"/>
    </location>
</feature>
<evidence type="ECO:0000256" key="1">
    <source>
        <dbReference type="SAM" id="MobiDB-lite"/>
    </source>
</evidence>
<evidence type="ECO:0008006" key="4">
    <source>
        <dbReference type="Google" id="ProtNLM"/>
    </source>
</evidence>
<name>A0A803KSZ6_CHEQI</name>
<protein>
    <recommendedName>
        <fullName evidence="4">COP1-interacting protein 7</fullName>
    </recommendedName>
</protein>
<evidence type="ECO:0000313" key="3">
    <source>
        <dbReference type="Proteomes" id="UP000596660"/>
    </source>
</evidence>
<dbReference type="PANTHER" id="PTHR31008:SF2">
    <property type="entry name" value="COP1-INTERACTING PROTEIN-LIKE PROTEIN"/>
    <property type="match status" value="1"/>
</dbReference>
<sequence>MKLMKSSTRLDSIVFQLTPTRTRCDLVITANGKSEKIASGLLKPFLAHLKAAEEQIGKGGYSIVLEPKNGSDAAWFTKGTVERFVRFVSSPEILERVCTIESEILQIDKAISLQNSNDNGFHNVEGLPAKSEERLEGTKPAPGCNEENAIVLYQPPSNQSEEDASSVHENSKVQLVQVLETRKSVLQKEQGMAFARAVAAGFEIDSIAALLSFAECFGASRMMDACKKFLDLWKAKHESGQWVEVEAADAMSCRPDMPSTNAAGIVFLSPSELKEFKESSPQGEEKKGVSCVANTDQVHLNPHEYSPGQFPHPMYPPWQLHPQANGMPVFQPYPMQGMPYYQNYMGQSPYFQPPYSAHDDSRLHSDRKARQRRHSMDGRDTSAEFETQEIDASGKMHNDVTDEEDLTSMKPKNKGSKTSRKKTVVIRNLNYITSTKQGSSDSSDPQSSSDSGTNDEGQMKVDETKKLKKKGVCLKSDDPRKARAKEERVSGQAGDDGHWQAFQNFLLTDADEDNNSARSSVFSMEGNDQGRKRQSSIKDDSSALGMHNISENHNVDMGESVDIAGDATCLRKPMDDQMLSYGQDPNLRHNNKRDLKFMESGGRSGAHRRSMDTNLEYVLNKQEKLTAMWDPSLDPVIRNGFQGSSHTNNKGSSHGMPDESFMVLQRAGTLDQVTGDGRTAMDMDCELPSVLHKTDDHTYEPNVLNLMPNRAAEDQPNGYDPAMYCEMQAQIKDAAKLSGKKEVAMDAKGGSRKAVKDQKLKAERRTSLGTRREKPSKLSPAEDARARAEKLRAYKADLQKLKKEKEEEQMKRLEALKLERQKRIAAKSGANPAQSALPSQQAKKQMPKLSPVSQKGSKFSDTEPGSSSPLQRSTFRFRSKVSPDTSKASKSGRLNNVSSTSANRLTRSASSLRSRKEENTGATPDSKATISRIRRLSEPKVTIHRISSGKTGSAEVVARYKTPEKKMPATSIEDKEKSSARPELKVRTSKASTVTVQRKPTKEMSQRSNDKTHSSGLQIAKEMSQKSNDKTHSSGLASAKVNRDSAKIPLHRDDDSTVVEKTVVMLECEKPSAPISHAPEDDMSGQVMQSHAYDQAVKPEEDAAVPLPASPINVIEVDRETSNCAVKEQSHTCLDETEKVSQDLSQVATHKKPYQPPYARVSSLEDPCMSESVYGKAPPTSIEMEATAMQTTKVHVSDAHKPGLVMSEADSGKSSKGFKRLLMFGKKNSTASERNIESDKVTLDGSEADDSALNGSSSEAFTVKNLLIQEESSSAGTTPKKSSRPFSLLSHFRSKNSEKKLAT</sequence>
<dbReference type="Proteomes" id="UP000596660">
    <property type="component" value="Unplaced"/>
</dbReference>
<feature type="compositionally biased region" description="Basic and acidic residues" evidence="1">
    <location>
        <begin position="528"/>
        <end position="541"/>
    </location>
</feature>
<reference evidence="2" key="1">
    <citation type="journal article" date="2017" name="Nature">
        <title>The genome of Chenopodium quinoa.</title>
        <authorList>
            <person name="Jarvis D.E."/>
            <person name="Ho Y.S."/>
            <person name="Lightfoot D.J."/>
            <person name="Schmoeckel S.M."/>
            <person name="Li B."/>
            <person name="Borm T.J.A."/>
            <person name="Ohyanagi H."/>
            <person name="Mineta K."/>
            <person name="Michell C.T."/>
            <person name="Saber N."/>
            <person name="Kharbatia N.M."/>
            <person name="Rupper R.R."/>
            <person name="Sharp A.R."/>
            <person name="Dally N."/>
            <person name="Boughton B.A."/>
            <person name="Woo Y.H."/>
            <person name="Gao G."/>
            <person name="Schijlen E.G.W.M."/>
            <person name="Guo X."/>
            <person name="Momin A.A."/>
            <person name="Negrao S."/>
            <person name="Al-Babili S."/>
            <person name="Gehring C."/>
            <person name="Roessner U."/>
            <person name="Jung C."/>
            <person name="Murphy K."/>
            <person name="Arold S.T."/>
            <person name="Gojobori T."/>
            <person name="van der Linden C.G."/>
            <person name="van Loo E.N."/>
            <person name="Jellen E.N."/>
            <person name="Maughan P.J."/>
            <person name="Tester M."/>
        </authorList>
    </citation>
    <scope>NUCLEOTIDE SEQUENCE [LARGE SCALE GENOMIC DNA]</scope>
    <source>
        <strain evidence="2">cv. PI 614886</strain>
    </source>
</reference>
<feature type="region of interest" description="Disordered" evidence="1">
    <location>
        <begin position="1073"/>
        <end position="1097"/>
    </location>
</feature>
<feature type="compositionally biased region" description="Low complexity" evidence="1">
    <location>
        <begin position="439"/>
        <end position="451"/>
    </location>
</feature>
<dbReference type="OMA" id="MIPVRSN"/>
<gene>
    <name evidence="2" type="primary">LOC110717670</name>
</gene>
<feature type="compositionally biased region" description="Basic and acidic residues" evidence="1">
    <location>
        <begin position="754"/>
        <end position="786"/>
    </location>
</feature>
<feature type="compositionally biased region" description="Basic residues" evidence="1">
    <location>
        <begin position="411"/>
        <end position="424"/>
    </location>
</feature>
<feature type="compositionally biased region" description="Basic and acidic residues" evidence="1">
    <location>
        <begin position="1023"/>
        <end position="1032"/>
    </location>
</feature>
<organism evidence="2 3">
    <name type="scientific">Chenopodium quinoa</name>
    <name type="common">Quinoa</name>
    <dbReference type="NCBI Taxonomy" id="63459"/>
    <lineage>
        <taxon>Eukaryota</taxon>
        <taxon>Viridiplantae</taxon>
        <taxon>Streptophyta</taxon>
        <taxon>Embryophyta</taxon>
        <taxon>Tracheophyta</taxon>
        <taxon>Spermatophyta</taxon>
        <taxon>Magnoliopsida</taxon>
        <taxon>eudicotyledons</taxon>
        <taxon>Gunneridae</taxon>
        <taxon>Pentapetalae</taxon>
        <taxon>Caryophyllales</taxon>
        <taxon>Chenopodiaceae</taxon>
        <taxon>Chenopodioideae</taxon>
        <taxon>Atripliceae</taxon>
        <taxon>Chenopodium</taxon>
    </lineage>
</organism>
<dbReference type="SMR" id="A0A803KSZ6"/>
<feature type="compositionally biased region" description="Polar residues" evidence="1">
    <location>
        <begin position="1270"/>
        <end position="1280"/>
    </location>
</feature>
<feature type="compositionally biased region" description="Low complexity" evidence="1">
    <location>
        <begin position="898"/>
        <end position="912"/>
    </location>
</feature>
<dbReference type="RefSeq" id="XP_021752124.1">
    <property type="nucleotide sequence ID" value="XM_021896432.1"/>
</dbReference>
<feature type="compositionally biased region" description="Polar residues" evidence="1">
    <location>
        <begin position="989"/>
        <end position="998"/>
    </location>
</feature>
<feature type="compositionally biased region" description="Basic and acidic residues" evidence="1">
    <location>
        <begin position="961"/>
        <end position="986"/>
    </location>
</feature>
<dbReference type="EnsemblPlants" id="AUR62002154-RA">
    <property type="protein sequence ID" value="AUR62002154-RA:cds"/>
    <property type="gene ID" value="AUR62002154"/>
</dbReference>
<feature type="region of interest" description="Disordered" evidence="1">
    <location>
        <begin position="1270"/>
        <end position="1303"/>
    </location>
</feature>
<feature type="region of interest" description="Disordered" evidence="1">
    <location>
        <begin position="351"/>
        <end position="497"/>
    </location>
</feature>
<proteinExistence type="predicted"/>
<feature type="region of interest" description="Disordered" evidence="1">
    <location>
        <begin position="1229"/>
        <end position="1256"/>
    </location>
</feature>
<feature type="region of interest" description="Disordered" evidence="1">
    <location>
        <begin position="823"/>
        <end position="1054"/>
    </location>
</feature>
<feature type="region of interest" description="Disordered" evidence="1">
    <location>
        <begin position="1144"/>
        <end position="1176"/>
    </location>
</feature>
<feature type="compositionally biased region" description="Polar residues" evidence="1">
    <location>
        <begin position="851"/>
        <end position="897"/>
    </location>
</feature>
<feature type="compositionally biased region" description="Basic and acidic residues" evidence="1">
    <location>
        <begin position="357"/>
        <end position="382"/>
    </location>
</feature>
<feature type="compositionally biased region" description="Polar residues" evidence="1">
    <location>
        <begin position="920"/>
        <end position="929"/>
    </location>
</feature>
<keyword evidence="3" id="KW-1185">Reference proteome</keyword>